<evidence type="ECO:0000313" key="2">
    <source>
        <dbReference type="Proteomes" id="UP000520011"/>
    </source>
</evidence>
<keyword evidence="2" id="KW-1185">Reference proteome</keyword>
<name>A0A7W8ITC5_9BACL</name>
<organism evidence="1 2">
    <name type="scientific">Anoxybacteroides tepidamans</name>
    <dbReference type="NCBI Taxonomy" id="265948"/>
    <lineage>
        <taxon>Bacteria</taxon>
        <taxon>Bacillati</taxon>
        <taxon>Bacillota</taxon>
        <taxon>Bacilli</taxon>
        <taxon>Bacillales</taxon>
        <taxon>Anoxybacillaceae</taxon>
        <taxon>Anoxybacteroides</taxon>
    </lineage>
</organism>
<gene>
    <name evidence="1" type="ORF">HNQ34_003543</name>
</gene>
<reference evidence="1 2" key="1">
    <citation type="submission" date="2020-08" db="EMBL/GenBank/DDBJ databases">
        <title>Genomic Encyclopedia of Type Strains, Phase IV (KMG-IV): sequencing the most valuable type-strain genomes for metagenomic binning, comparative biology and taxonomic classification.</title>
        <authorList>
            <person name="Goeker M."/>
        </authorList>
    </citation>
    <scope>NUCLEOTIDE SEQUENCE [LARGE SCALE GENOMIC DNA]</scope>
    <source>
        <strain evidence="1 2">DSM 16325</strain>
    </source>
</reference>
<sequence length="30" mass="3528">RESIVSFLEYLSEFPEKVLQRIGQVVMSEN</sequence>
<protein>
    <submittedName>
        <fullName evidence="1">Uncharacterized protein</fullName>
    </submittedName>
</protein>
<dbReference type="AlphaFoldDB" id="A0A7W8ITC5"/>
<feature type="non-terminal residue" evidence="1">
    <location>
        <position position="1"/>
    </location>
</feature>
<dbReference type="EMBL" id="JACHEP010000044">
    <property type="protein sequence ID" value="MBB5326390.1"/>
    <property type="molecule type" value="Genomic_DNA"/>
</dbReference>
<evidence type="ECO:0000313" key="1">
    <source>
        <dbReference type="EMBL" id="MBB5326390.1"/>
    </source>
</evidence>
<comment type="caution">
    <text evidence="1">The sequence shown here is derived from an EMBL/GenBank/DDBJ whole genome shotgun (WGS) entry which is preliminary data.</text>
</comment>
<dbReference type="Proteomes" id="UP000520011">
    <property type="component" value="Unassembled WGS sequence"/>
</dbReference>
<accession>A0A7W8ITC5</accession>
<proteinExistence type="predicted"/>